<evidence type="ECO:0000313" key="1">
    <source>
        <dbReference type="EMBL" id="KAK9198719.1"/>
    </source>
</evidence>
<accession>A0AAP0M5X3</accession>
<gene>
    <name evidence="1" type="ORF">WN944_013905</name>
</gene>
<name>A0AAP0M5X3_9ROSI</name>
<reference evidence="1 2" key="1">
    <citation type="submission" date="2024-05" db="EMBL/GenBank/DDBJ databases">
        <title>Haplotype-resolved chromosome-level genome assembly of Huyou (Citrus changshanensis).</title>
        <authorList>
            <person name="Miao C."/>
            <person name="Chen W."/>
            <person name="Wu Y."/>
            <person name="Wang L."/>
            <person name="Zhao S."/>
            <person name="Grierson D."/>
            <person name="Xu C."/>
            <person name="Chen K."/>
        </authorList>
    </citation>
    <scope>NUCLEOTIDE SEQUENCE [LARGE SCALE GENOMIC DNA]</scope>
    <source>
        <strain evidence="1">01-14</strain>
        <tissue evidence="1">Leaf</tissue>
    </source>
</reference>
<dbReference type="EMBL" id="JBCGBO010000005">
    <property type="protein sequence ID" value="KAK9198719.1"/>
    <property type="molecule type" value="Genomic_DNA"/>
</dbReference>
<dbReference type="Proteomes" id="UP001428341">
    <property type="component" value="Unassembled WGS sequence"/>
</dbReference>
<dbReference type="AlphaFoldDB" id="A0AAP0M5X3"/>
<proteinExistence type="predicted"/>
<keyword evidence="2" id="KW-1185">Reference proteome</keyword>
<comment type="caution">
    <text evidence="1">The sequence shown here is derived from an EMBL/GenBank/DDBJ whole genome shotgun (WGS) entry which is preliminary data.</text>
</comment>
<evidence type="ECO:0000313" key="2">
    <source>
        <dbReference type="Proteomes" id="UP001428341"/>
    </source>
</evidence>
<sequence length="94" mass="10738">MIWTHRLYSNTSESDFNLILPIRSESEVIRTSHPIFGSDLSSDCIRIFLSIRIIRNQVRIDSNLIRMPTLNPIKTISVASTGLDCRSMVLSFVQ</sequence>
<protein>
    <submittedName>
        <fullName evidence="1">Uncharacterized protein</fullName>
    </submittedName>
</protein>
<organism evidence="1 2">
    <name type="scientific">Citrus x changshan-huyou</name>
    <dbReference type="NCBI Taxonomy" id="2935761"/>
    <lineage>
        <taxon>Eukaryota</taxon>
        <taxon>Viridiplantae</taxon>
        <taxon>Streptophyta</taxon>
        <taxon>Embryophyta</taxon>
        <taxon>Tracheophyta</taxon>
        <taxon>Spermatophyta</taxon>
        <taxon>Magnoliopsida</taxon>
        <taxon>eudicotyledons</taxon>
        <taxon>Gunneridae</taxon>
        <taxon>Pentapetalae</taxon>
        <taxon>rosids</taxon>
        <taxon>malvids</taxon>
        <taxon>Sapindales</taxon>
        <taxon>Rutaceae</taxon>
        <taxon>Aurantioideae</taxon>
        <taxon>Citrus</taxon>
    </lineage>
</organism>